<dbReference type="InterPro" id="IPR003591">
    <property type="entry name" value="Leu-rich_rpt_typical-subtyp"/>
</dbReference>
<dbReference type="GO" id="GO:0005737">
    <property type="term" value="C:cytoplasm"/>
    <property type="evidence" value="ECO:0007669"/>
    <property type="project" value="TreeGrafter"/>
</dbReference>
<dbReference type="OrthoDB" id="1394818at2759"/>
<reference evidence="4" key="1">
    <citation type="journal article" date="2020" name="Stud. Mycol.">
        <title>101 Dothideomycetes genomes: a test case for predicting lifestyles and emergence of pathogens.</title>
        <authorList>
            <person name="Haridas S."/>
            <person name="Albert R."/>
            <person name="Binder M."/>
            <person name="Bloem J."/>
            <person name="Labutti K."/>
            <person name="Salamov A."/>
            <person name="Andreopoulos B."/>
            <person name="Baker S."/>
            <person name="Barry K."/>
            <person name="Bills G."/>
            <person name="Bluhm B."/>
            <person name="Cannon C."/>
            <person name="Castanera R."/>
            <person name="Culley D."/>
            <person name="Daum C."/>
            <person name="Ezra D."/>
            <person name="Gonzalez J."/>
            <person name="Henrissat B."/>
            <person name="Kuo A."/>
            <person name="Liang C."/>
            <person name="Lipzen A."/>
            <person name="Lutzoni F."/>
            <person name="Magnuson J."/>
            <person name="Mondo S."/>
            <person name="Nolan M."/>
            <person name="Ohm R."/>
            <person name="Pangilinan J."/>
            <person name="Park H.-J."/>
            <person name="Ramirez L."/>
            <person name="Alfaro M."/>
            <person name="Sun H."/>
            <person name="Tritt A."/>
            <person name="Yoshinaga Y."/>
            <person name="Zwiers L.-H."/>
            <person name="Turgeon B."/>
            <person name="Goodwin S."/>
            <person name="Spatafora J."/>
            <person name="Crous P."/>
            <person name="Grigoriev I."/>
        </authorList>
    </citation>
    <scope>NUCLEOTIDE SEQUENCE</scope>
    <source>
        <strain evidence="4">CBS 115976</strain>
    </source>
</reference>
<keyword evidence="1" id="KW-0433">Leucine-rich repeat</keyword>
<sequence length="1417" mass="156964">MISKRKASIAKANGSKKTKIRKHSKASSSKPIVPQNDTNLGASSSNPNPPLQPSCPTSNPAEATILQDSPELSASSSKASPTSQTCSPISDPVGTCQNLHNVLREFLQDPSVSLQAFAATLTHLSKSIATFLKYDLPELNPVEASSWESLKKHVDRFIPSKRSPDNASRAVTAPGSATASRKRTSTAAKASSPNSKPEEQAKLNPGDILWHRLFNVHQVHLPTCLLVLLDNAQPTIDLVFDSSALGRSGVRLLGSTANETDFLRQRYDFSVSSQQQEEMSRLRRLLMCYWYFERTKKYTNYDPSKRLSPLNNLVALRISGFKDDETVDQESICNNIRVWRKAGHRLELFLNTLPPGSLFVLFPFLTMELLVQKASQVSSLRSLALDKLAGHVGLQEVINQHGLDTLESECFLRLNGPPPTADELATDELATDEPVIDNSIIMTGDEPLALNVQVDDDAKMKSAGDEVGDGDKERGDSYQDLFQQLAISSANDDGNAQVGMEIPARPVAKPFLSHHLQAHSRLAKPPKNSNTTYREYRTLLSLIPPIENFPLRLSTSIPHVGSHNHTMSDDIAPGALLQIQQQQPSKDELINLARNAIESSREIIRHTGDGGLNGEPLPQQQPGTTVDLCHKRIITLPDEVIEIIRGEIERLAISHNNISAFPSRLEECKRLRYLNGRHNRLREMPKPVLQLQSLEILDLSRNKIRFIPDEIRSMTSLKVLALQRNRIDRLPLCLGEMSALRILKVNENPLIFPPVELCALEDEQSGVLGMADRNKMELAVTQRIKKYLQQHSGSSARGRSNVANIDSDGELSEGTAETPRPFRPIGTRFPVRPSISGLDSMLMPSVPSLSTSPEPPPIPTRSHERIRSNQTVQLRGKASLLSPPDPSMPLSAQSSFHEFGSDITARKKRHGIITPRGPEGMAQQMALSPSALQEAFSNIGSRPASRAGSAVSSSSFTNEKMIDTTRVVYHAALDLYRRMNSISRLPEVQNQPTLKAQVEFELKAANTHTNALTNALGRSPKESNQGVPQRYLIRPMIDVLSSMASLSRLLSQTASIYCRSCTQDSFRYTFWNSQRDTWEIYVANFGMSDAIKSVNHSRQTSTSSQYLQPFQPETARLRPSPLSYQSRPPGRNGYTTSPTGSAYSGVTLPANMSNVFSPTTSVNTVTFSQDPSFSLREEDLRQEVQNDGLWEEVCRLLHILCDTALENLPKVLAHYRSERQKLLRQYDADNDFVKSLGSLSNRCAGLIELTNALARRMEALIPNDRVVRHSLEFWSYPRIVFLEWQWIGERSRQLPVLYNGEIKPVMKPIHHIVKAASTLVQGSPWRVYLEKSNYMNGSEGLQGRPIPGALTIQAHSSNFGSVPSTPLSAALGPAAAAAVPSKNGMGRQGINFFDRENRYATASTQRQPDSLYGKRGM</sequence>
<feature type="compositionally biased region" description="Polar residues" evidence="3">
    <location>
        <begin position="26"/>
        <end position="42"/>
    </location>
</feature>
<evidence type="ECO:0000256" key="3">
    <source>
        <dbReference type="SAM" id="MobiDB-lite"/>
    </source>
</evidence>
<feature type="compositionally biased region" description="Polar residues" evidence="3">
    <location>
        <begin position="789"/>
        <end position="804"/>
    </location>
</feature>
<dbReference type="InterPro" id="IPR032675">
    <property type="entry name" value="LRR_dom_sf"/>
</dbReference>
<dbReference type="Gene3D" id="3.80.10.10">
    <property type="entry name" value="Ribonuclease Inhibitor"/>
    <property type="match status" value="1"/>
</dbReference>
<keyword evidence="5" id="KW-1185">Reference proteome</keyword>
<dbReference type="PANTHER" id="PTHR48051:SF1">
    <property type="entry name" value="RAS SUPPRESSOR PROTEIN 1"/>
    <property type="match status" value="1"/>
</dbReference>
<feature type="region of interest" description="Disordered" evidence="3">
    <location>
        <begin position="1"/>
        <end position="89"/>
    </location>
</feature>
<dbReference type="SMART" id="SM00369">
    <property type="entry name" value="LRR_TYP"/>
    <property type="match status" value="2"/>
</dbReference>
<evidence type="ECO:0000313" key="5">
    <source>
        <dbReference type="Proteomes" id="UP000799302"/>
    </source>
</evidence>
<organism evidence="4 5">
    <name type="scientific">Microthyrium microscopicum</name>
    <dbReference type="NCBI Taxonomy" id="703497"/>
    <lineage>
        <taxon>Eukaryota</taxon>
        <taxon>Fungi</taxon>
        <taxon>Dikarya</taxon>
        <taxon>Ascomycota</taxon>
        <taxon>Pezizomycotina</taxon>
        <taxon>Dothideomycetes</taxon>
        <taxon>Dothideomycetes incertae sedis</taxon>
        <taxon>Microthyriales</taxon>
        <taxon>Microthyriaceae</taxon>
        <taxon>Microthyrium</taxon>
    </lineage>
</organism>
<dbReference type="SUPFAM" id="SSF52075">
    <property type="entry name" value="Outer arm dynein light chain 1"/>
    <property type="match status" value="1"/>
</dbReference>
<proteinExistence type="predicted"/>
<accession>A0A6A6UKR2</accession>
<feature type="region of interest" description="Disordered" evidence="3">
    <location>
        <begin position="1102"/>
        <end position="1141"/>
    </location>
</feature>
<evidence type="ECO:0000256" key="1">
    <source>
        <dbReference type="ARBA" id="ARBA00022614"/>
    </source>
</evidence>
<dbReference type="EMBL" id="MU004231">
    <property type="protein sequence ID" value="KAF2672865.1"/>
    <property type="molecule type" value="Genomic_DNA"/>
</dbReference>
<dbReference type="InterPro" id="IPR001611">
    <property type="entry name" value="Leu-rich_rpt"/>
</dbReference>
<keyword evidence="2" id="KW-0677">Repeat</keyword>
<evidence type="ECO:0000256" key="2">
    <source>
        <dbReference type="ARBA" id="ARBA00022737"/>
    </source>
</evidence>
<dbReference type="InterPro" id="IPR050216">
    <property type="entry name" value="LRR_domain-containing"/>
</dbReference>
<feature type="region of interest" description="Disordered" evidence="3">
    <location>
        <begin position="789"/>
        <end position="829"/>
    </location>
</feature>
<feature type="region of interest" description="Disordered" evidence="3">
    <location>
        <begin position="1398"/>
        <end position="1417"/>
    </location>
</feature>
<dbReference type="PANTHER" id="PTHR48051">
    <property type="match status" value="1"/>
</dbReference>
<protein>
    <submittedName>
        <fullName evidence="4">Uncharacterized protein</fullName>
    </submittedName>
</protein>
<dbReference type="Pfam" id="PF13855">
    <property type="entry name" value="LRR_8"/>
    <property type="match status" value="1"/>
</dbReference>
<feature type="region of interest" description="Disordered" evidence="3">
    <location>
        <begin position="158"/>
        <end position="202"/>
    </location>
</feature>
<evidence type="ECO:0000313" key="4">
    <source>
        <dbReference type="EMBL" id="KAF2672865.1"/>
    </source>
</evidence>
<name>A0A6A6UKR2_9PEZI</name>
<gene>
    <name evidence="4" type="ORF">BT63DRAFT_450889</name>
</gene>
<dbReference type="Proteomes" id="UP000799302">
    <property type="component" value="Unassembled WGS sequence"/>
</dbReference>
<feature type="compositionally biased region" description="Low complexity" evidence="3">
    <location>
        <begin position="69"/>
        <end position="87"/>
    </location>
</feature>
<feature type="compositionally biased region" description="Basic residues" evidence="3">
    <location>
        <begin position="1"/>
        <end position="25"/>
    </location>
</feature>
<dbReference type="PROSITE" id="PS51450">
    <property type="entry name" value="LRR"/>
    <property type="match status" value="1"/>
</dbReference>